<name>A0A9Q9IS03_9ACTN</name>
<accession>A0A9Q9IS03</accession>
<sequence>MYSYYVLRHTQLVNNRDTVTDCWVLNDRDDLLAVLSDLDVNPTLTESCLLWVYRSGSLDATFDFLPAVPDEQDDDLDEFAAVAPDLAGVDLPALTDPVLPPGHPVDVDGEPRHFGLTVRYC</sequence>
<dbReference type="AlphaFoldDB" id="A0A9Q9IS03"/>
<keyword evidence="2" id="KW-1185">Reference proteome</keyword>
<protein>
    <submittedName>
        <fullName evidence="1">Uncharacterized protein</fullName>
    </submittedName>
</protein>
<dbReference type="KEGG" id="daur:Daura_23445"/>
<proteinExistence type="predicted"/>
<evidence type="ECO:0000313" key="2">
    <source>
        <dbReference type="Proteomes" id="UP001058003"/>
    </source>
</evidence>
<dbReference type="RefSeq" id="WP_033361573.1">
    <property type="nucleotide sequence ID" value="NZ_CP073767.1"/>
</dbReference>
<dbReference type="Proteomes" id="UP001058003">
    <property type="component" value="Chromosome"/>
</dbReference>
<dbReference type="EMBL" id="CP073767">
    <property type="protein sequence ID" value="UWZ58865.1"/>
    <property type="molecule type" value="Genomic_DNA"/>
</dbReference>
<reference evidence="1" key="1">
    <citation type="submission" date="2021-04" db="EMBL/GenBank/DDBJ databases">
        <title>Dactylosporangium aurantiacum NRRL B-8018 full assembly.</title>
        <authorList>
            <person name="Hartkoorn R.C."/>
            <person name="Beaudoing E."/>
            <person name="Hot D."/>
        </authorList>
    </citation>
    <scope>NUCLEOTIDE SEQUENCE</scope>
    <source>
        <strain evidence="1">NRRL B-8018</strain>
    </source>
</reference>
<gene>
    <name evidence="1" type="ORF">Daura_23445</name>
</gene>
<evidence type="ECO:0000313" key="1">
    <source>
        <dbReference type="EMBL" id="UWZ58865.1"/>
    </source>
</evidence>
<organism evidence="1 2">
    <name type="scientific">Dactylosporangium aurantiacum</name>
    <dbReference type="NCBI Taxonomy" id="35754"/>
    <lineage>
        <taxon>Bacteria</taxon>
        <taxon>Bacillati</taxon>
        <taxon>Actinomycetota</taxon>
        <taxon>Actinomycetes</taxon>
        <taxon>Micromonosporales</taxon>
        <taxon>Micromonosporaceae</taxon>
        <taxon>Dactylosporangium</taxon>
    </lineage>
</organism>